<name>A0ABQ7MES7_BRACM</name>
<dbReference type="EMBL" id="JADBGQ010000005">
    <property type="protein sequence ID" value="KAG5397260.1"/>
    <property type="molecule type" value="Genomic_DNA"/>
</dbReference>
<protein>
    <submittedName>
        <fullName evidence="1">Uncharacterized protein</fullName>
    </submittedName>
</protein>
<organism evidence="1 2">
    <name type="scientific">Brassica rapa subsp. trilocularis</name>
    <dbReference type="NCBI Taxonomy" id="1813537"/>
    <lineage>
        <taxon>Eukaryota</taxon>
        <taxon>Viridiplantae</taxon>
        <taxon>Streptophyta</taxon>
        <taxon>Embryophyta</taxon>
        <taxon>Tracheophyta</taxon>
        <taxon>Spermatophyta</taxon>
        <taxon>Magnoliopsida</taxon>
        <taxon>eudicotyledons</taxon>
        <taxon>Gunneridae</taxon>
        <taxon>Pentapetalae</taxon>
        <taxon>rosids</taxon>
        <taxon>malvids</taxon>
        <taxon>Brassicales</taxon>
        <taxon>Brassicaceae</taxon>
        <taxon>Brassiceae</taxon>
        <taxon>Brassica</taxon>
    </lineage>
</organism>
<proteinExistence type="predicted"/>
<sequence>MDMALSYKVSLSMKTTPYQHCSQLDVSGHLRLIDGQHFPILQTFKLKEGPFINYQVHPMVSREPKQWCINQFNRGDQGGDFYWRYFGMTV</sequence>
<reference evidence="1 2" key="1">
    <citation type="submission" date="2021-03" db="EMBL/GenBank/DDBJ databases">
        <authorList>
            <person name="King G.J."/>
            <person name="Bancroft I."/>
            <person name="Baten A."/>
            <person name="Bloomfield J."/>
            <person name="Borpatragohain P."/>
            <person name="He Z."/>
            <person name="Irish N."/>
            <person name="Irwin J."/>
            <person name="Liu K."/>
            <person name="Mauleon R.P."/>
            <person name="Moore J."/>
            <person name="Morris R."/>
            <person name="Ostergaard L."/>
            <person name="Wang B."/>
            <person name="Wells R."/>
        </authorList>
    </citation>
    <scope>NUCLEOTIDE SEQUENCE [LARGE SCALE GENOMIC DNA]</scope>
    <source>
        <strain evidence="1">R-o-18</strain>
        <tissue evidence="1">Leaf</tissue>
    </source>
</reference>
<keyword evidence="2" id="KW-1185">Reference proteome</keyword>
<evidence type="ECO:0000313" key="2">
    <source>
        <dbReference type="Proteomes" id="UP000823674"/>
    </source>
</evidence>
<dbReference type="Proteomes" id="UP000823674">
    <property type="component" value="Chromosome A05"/>
</dbReference>
<evidence type="ECO:0000313" key="1">
    <source>
        <dbReference type="EMBL" id="KAG5397260.1"/>
    </source>
</evidence>
<comment type="caution">
    <text evidence="1">The sequence shown here is derived from an EMBL/GenBank/DDBJ whole genome shotgun (WGS) entry which is preliminary data.</text>
</comment>
<gene>
    <name evidence="1" type="primary">A05g504040.1_BraROA</name>
    <name evidence="1" type="ORF">IGI04_019073</name>
</gene>
<accession>A0ABQ7MES7</accession>